<keyword evidence="3" id="KW-1185">Reference proteome</keyword>
<reference evidence="2 3" key="1">
    <citation type="submission" date="2023-05" db="EMBL/GenBank/DDBJ databases">
        <title>B98-5 Cell Line De Novo Hybrid Assembly: An Optical Mapping Approach.</title>
        <authorList>
            <person name="Kananen K."/>
            <person name="Auerbach J.A."/>
            <person name="Kautto E."/>
            <person name="Blachly J.S."/>
        </authorList>
    </citation>
    <scope>NUCLEOTIDE SEQUENCE [LARGE SCALE GENOMIC DNA]</scope>
    <source>
        <strain evidence="2">B95-8</strain>
        <tissue evidence="2">Cell line</tissue>
    </source>
</reference>
<feature type="compositionally biased region" description="Basic residues" evidence="1">
    <location>
        <begin position="267"/>
        <end position="278"/>
    </location>
</feature>
<dbReference type="EMBL" id="JASSZA010000011">
    <property type="protein sequence ID" value="KAK2097448.1"/>
    <property type="molecule type" value="Genomic_DNA"/>
</dbReference>
<feature type="region of interest" description="Disordered" evidence="1">
    <location>
        <begin position="232"/>
        <end position="278"/>
    </location>
</feature>
<evidence type="ECO:0000313" key="2">
    <source>
        <dbReference type="EMBL" id="KAK2097448.1"/>
    </source>
</evidence>
<sequence>MAASGYSFTQYISASPHSFTGFCWHLRYQAASGIYNKLLHDVAVSWGIQIIYWSDAARQSQAKDGTQKPKQNCVEPEQHTAQVKERGVKKEAKERAFRDKDATVSVEEGRRSSERRQSMLTTAVQLDALGHTKSLIGHRSMGIVALFRTPGRSATGRFHMDQSVKKRIILIYPHGDDSERTCPAFKSLYVIHQLKQHCPGLPGTLTQPGDCRTDGLSPFTWRCVTLSLGTEDASTNTTSCKTIPLRRRSRQSRAQGAWENQEDSRSRSGRSRGTRPRRARCQHYSCVLPVPGKGARATQGWSGVFRALESAAICTLITDASQYGCKGRDQSRDCDVARMGARLLFTGRTLAQTFLSHSSYCHYGTVFSPKCLPVSLPVSQLLELSPKAVRCFHVWSSLESEMLFPGRTSQQGTGLQFDLKDDSGHVFTLSSPRVAPYTLPVLTTVPHDGRLQQQQRTSLNGGWQSLFLSVFPQSTCSSCGITFAPKSEAGAEGGAPQNGCQDEHKNSTKASGGSNPQTQNGLLSPPQEKLTNSQTSLCEILQEKGRWAGVSLDQSALLPLRFKNIREKTDAHFVDVIKEDRTERLLGCRERKEQSTHVVSSALCQPPINQFSLNFLDQELERSYRSSYQEEMCHTREPELETRSGAGGLQMSSEHTARHQPRLGALRGEFLSLPPSPCGTRSWFVPRNMHQTWGCCGTFSLPAPPAPAPSPEPSWDAEWTPTASPRLPEGCKAKWKAAELAASLSSSHSPYLGALRLPLA</sequence>
<feature type="compositionally biased region" description="Basic and acidic residues" evidence="1">
    <location>
        <begin position="76"/>
        <end position="116"/>
    </location>
</feature>
<dbReference type="Proteomes" id="UP001266305">
    <property type="component" value="Unassembled WGS sequence"/>
</dbReference>
<accession>A0ABQ9ULM6</accession>
<proteinExistence type="predicted"/>
<evidence type="ECO:0000256" key="1">
    <source>
        <dbReference type="SAM" id="MobiDB-lite"/>
    </source>
</evidence>
<gene>
    <name evidence="2" type="ORF">P7K49_022899</name>
</gene>
<comment type="caution">
    <text evidence="2">The sequence shown here is derived from an EMBL/GenBank/DDBJ whole genome shotgun (WGS) entry which is preliminary data.</text>
</comment>
<evidence type="ECO:0000313" key="3">
    <source>
        <dbReference type="Proteomes" id="UP001266305"/>
    </source>
</evidence>
<feature type="compositionally biased region" description="Polar residues" evidence="1">
    <location>
        <begin position="232"/>
        <end position="241"/>
    </location>
</feature>
<feature type="compositionally biased region" description="Polar residues" evidence="1">
    <location>
        <begin position="508"/>
        <end position="522"/>
    </location>
</feature>
<feature type="region of interest" description="Disordered" evidence="1">
    <location>
        <begin position="62"/>
        <end position="116"/>
    </location>
</feature>
<feature type="region of interest" description="Disordered" evidence="1">
    <location>
        <begin position="706"/>
        <end position="728"/>
    </location>
</feature>
<organism evidence="2 3">
    <name type="scientific">Saguinus oedipus</name>
    <name type="common">Cotton-top tamarin</name>
    <name type="synonym">Oedipomidas oedipus</name>
    <dbReference type="NCBI Taxonomy" id="9490"/>
    <lineage>
        <taxon>Eukaryota</taxon>
        <taxon>Metazoa</taxon>
        <taxon>Chordata</taxon>
        <taxon>Craniata</taxon>
        <taxon>Vertebrata</taxon>
        <taxon>Euteleostomi</taxon>
        <taxon>Mammalia</taxon>
        <taxon>Eutheria</taxon>
        <taxon>Euarchontoglires</taxon>
        <taxon>Primates</taxon>
        <taxon>Haplorrhini</taxon>
        <taxon>Platyrrhini</taxon>
        <taxon>Cebidae</taxon>
        <taxon>Callitrichinae</taxon>
        <taxon>Saguinus</taxon>
    </lineage>
</organism>
<name>A0ABQ9ULM6_SAGOE</name>
<feature type="region of interest" description="Disordered" evidence="1">
    <location>
        <begin position="488"/>
        <end position="529"/>
    </location>
</feature>
<protein>
    <submittedName>
        <fullName evidence="2">Uncharacterized protein</fullName>
    </submittedName>
</protein>